<reference evidence="5" key="2">
    <citation type="submission" date="2025-09" db="UniProtKB">
        <authorList>
            <consortium name="Ensembl"/>
        </authorList>
    </citation>
    <scope>IDENTIFICATION</scope>
</reference>
<dbReference type="InterPro" id="IPR007110">
    <property type="entry name" value="Ig-like_dom"/>
</dbReference>
<keyword evidence="2" id="KW-1015">Disulfide bond</keyword>
<evidence type="ECO:0000313" key="5">
    <source>
        <dbReference type="Ensembl" id="ENSOSUP00000016263.1"/>
    </source>
</evidence>
<evidence type="ECO:0000256" key="2">
    <source>
        <dbReference type="ARBA" id="ARBA00023157"/>
    </source>
</evidence>
<dbReference type="PANTHER" id="PTHR11481:SF64">
    <property type="entry name" value="FC RECEPTOR-LIKE PROTEIN 4"/>
    <property type="match status" value="1"/>
</dbReference>
<proteinExistence type="predicted"/>
<evidence type="ECO:0000256" key="3">
    <source>
        <dbReference type="SAM" id="MobiDB-lite"/>
    </source>
</evidence>
<name>A0A8C8BC56_9STRI</name>
<keyword evidence="1" id="KW-0732">Signal</keyword>
<dbReference type="Pfam" id="PF13895">
    <property type="entry name" value="Ig_2"/>
    <property type="match status" value="1"/>
</dbReference>
<dbReference type="Gene3D" id="2.60.40.10">
    <property type="entry name" value="Immunoglobulins"/>
    <property type="match status" value="2"/>
</dbReference>
<evidence type="ECO:0000259" key="4">
    <source>
        <dbReference type="PROSITE" id="PS50835"/>
    </source>
</evidence>
<dbReference type="SMART" id="SM00409">
    <property type="entry name" value="IG"/>
    <property type="match status" value="2"/>
</dbReference>
<dbReference type="Ensembl" id="ENSOSUT00000016823.1">
    <property type="protein sequence ID" value="ENSOSUP00000016263.1"/>
    <property type="gene ID" value="ENSOSUG00000011593.1"/>
</dbReference>
<dbReference type="SUPFAM" id="SSF48726">
    <property type="entry name" value="Immunoglobulin"/>
    <property type="match status" value="2"/>
</dbReference>
<evidence type="ECO:0000256" key="1">
    <source>
        <dbReference type="ARBA" id="ARBA00022729"/>
    </source>
</evidence>
<organism evidence="5 6">
    <name type="scientific">Otus sunia</name>
    <name type="common">Oriental scops-owl</name>
    <dbReference type="NCBI Taxonomy" id="257818"/>
    <lineage>
        <taxon>Eukaryota</taxon>
        <taxon>Metazoa</taxon>
        <taxon>Chordata</taxon>
        <taxon>Craniata</taxon>
        <taxon>Vertebrata</taxon>
        <taxon>Euteleostomi</taxon>
        <taxon>Archelosauria</taxon>
        <taxon>Archosauria</taxon>
        <taxon>Dinosauria</taxon>
        <taxon>Saurischia</taxon>
        <taxon>Theropoda</taxon>
        <taxon>Coelurosauria</taxon>
        <taxon>Aves</taxon>
        <taxon>Neognathae</taxon>
        <taxon>Neoaves</taxon>
        <taxon>Telluraves</taxon>
        <taxon>Strigiformes</taxon>
        <taxon>Strigidae</taxon>
        <taxon>Otus</taxon>
    </lineage>
</organism>
<dbReference type="InterPro" id="IPR050488">
    <property type="entry name" value="Ig_Fc_receptor"/>
</dbReference>
<dbReference type="PANTHER" id="PTHR11481">
    <property type="entry name" value="IMMUNOGLOBULIN FC RECEPTOR"/>
    <property type="match status" value="1"/>
</dbReference>
<sequence>MPQVLGGSRCPPGRRGRWLLQVGVPRHPAGAQPSQVTLDPPWMPVFVWERVTLTCHGPGAPVPTRWFEGDRLLKLAESDRLQVSRTRRGSSSYRCQRHGAALSAPVTLSFSDDWLVLQVPAQALLEGDTPWLRCQGWGDAKVTRVRFYREQEELGGPTRENELLLPPLQLPHGGRYRCEAAVSSLLAGWQVSAPVAVAVQGERPLPDTHPAGPASAASAPCGPSPASSTSSTRAGRWWGGPRSPPSCGCRPQSCPARGTTPARCGRRRPACRNAAPRSPSPCAVSLRDAPGP</sequence>
<feature type="compositionally biased region" description="Low complexity" evidence="3">
    <location>
        <begin position="210"/>
        <end position="236"/>
    </location>
</feature>
<evidence type="ECO:0000313" key="6">
    <source>
        <dbReference type="Proteomes" id="UP000694552"/>
    </source>
</evidence>
<dbReference type="InterPro" id="IPR036179">
    <property type="entry name" value="Ig-like_dom_sf"/>
</dbReference>
<reference evidence="5" key="1">
    <citation type="submission" date="2025-08" db="UniProtKB">
        <authorList>
            <consortium name="Ensembl"/>
        </authorList>
    </citation>
    <scope>IDENTIFICATION</scope>
</reference>
<dbReference type="Proteomes" id="UP000694552">
    <property type="component" value="Unplaced"/>
</dbReference>
<dbReference type="InterPro" id="IPR013783">
    <property type="entry name" value="Ig-like_fold"/>
</dbReference>
<dbReference type="GO" id="GO:0006955">
    <property type="term" value="P:immune response"/>
    <property type="evidence" value="ECO:0007669"/>
    <property type="project" value="TreeGrafter"/>
</dbReference>
<protein>
    <recommendedName>
        <fullName evidence="4">Ig-like domain-containing protein</fullName>
    </recommendedName>
</protein>
<dbReference type="GO" id="GO:0007166">
    <property type="term" value="P:cell surface receptor signaling pathway"/>
    <property type="evidence" value="ECO:0007669"/>
    <property type="project" value="TreeGrafter"/>
</dbReference>
<keyword evidence="6" id="KW-1185">Reference proteome</keyword>
<dbReference type="AlphaFoldDB" id="A0A8C8BC56"/>
<dbReference type="PROSITE" id="PS50835">
    <property type="entry name" value="IG_LIKE"/>
    <property type="match status" value="1"/>
</dbReference>
<dbReference type="GO" id="GO:0009897">
    <property type="term" value="C:external side of plasma membrane"/>
    <property type="evidence" value="ECO:0007669"/>
    <property type="project" value="TreeGrafter"/>
</dbReference>
<feature type="region of interest" description="Disordered" evidence="3">
    <location>
        <begin position="203"/>
        <end position="292"/>
    </location>
</feature>
<dbReference type="GO" id="GO:0004888">
    <property type="term" value="F:transmembrane signaling receptor activity"/>
    <property type="evidence" value="ECO:0007669"/>
    <property type="project" value="TreeGrafter"/>
</dbReference>
<accession>A0A8C8BC56</accession>
<feature type="domain" description="Ig-like" evidence="4">
    <location>
        <begin position="33"/>
        <end position="107"/>
    </location>
</feature>
<dbReference type="InterPro" id="IPR003599">
    <property type="entry name" value="Ig_sub"/>
</dbReference>
<feature type="compositionally biased region" description="Low complexity" evidence="3">
    <location>
        <begin position="271"/>
        <end position="281"/>
    </location>
</feature>